<proteinExistence type="predicted"/>
<sequence length="62" mass="7375">MHPQYICSHVNVAVVQHHLETNRLTGFNTLKFHCWLNTLLNDFYHLNHWVNFNCDLLLTLAI</sequence>
<gene>
    <name evidence="1" type="ORF">KOSB73_10068</name>
</gene>
<evidence type="ECO:0000313" key="2">
    <source>
        <dbReference type="Proteomes" id="UP000220639"/>
    </source>
</evidence>
<protein>
    <submittedName>
        <fullName evidence="1">Uncharacterized protein</fullName>
    </submittedName>
</protein>
<name>A0A285AUX7_9ENTR</name>
<accession>A0A285AUX7</accession>
<dbReference type="AlphaFoldDB" id="A0A285AUX7"/>
<evidence type="ECO:0000313" key="1">
    <source>
        <dbReference type="EMBL" id="SNU32446.1"/>
    </source>
</evidence>
<organism evidence="1 2">
    <name type="scientific">Klebsiella grimontii</name>
    <dbReference type="NCBI Taxonomy" id="2058152"/>
    <lineage>
        <taxon>Bacteria</taxon>
        <taxon>Pseudomonadati</taxon>
        <taxon>Pseudomonadota</taxon>
        <taxon>Gammaproteobacteria</taxon>
        <taxon>Enterobacterales</taxon>
        <taxon>Enterobacteriaceae</taxon>
        <taxon>Klebsiella/Raoultella group</taxon>
        <taxon>Klebsiella</taxon>
    </lineage>
</organism>
<reference evidence="2" key="1">
    <citation type="submission" date="2017-08" db="EMBL/GenBank/DDBJ databases">
        <authorList>
            <person name="Brisse S."/>
        </authorList>
    </citation>
    <scope>NUCLEOTIDE SEQUENCE [LARGE SCALE GENOMIC DNA]</scope>
    <source>
        <strain evidence="2">06D021</strain>
    </source>
</reference>
<dbReference type="EMBL" id="FZTC01000001">
    <property type="protein sequence ID" value="SNU32446.1"/>
    <property type="molecule type" value="Genomic_DNA"/>
</dbReference>
<dbReference type="Proteomes" id="UP000220639">
    <property type="component" value="Unassembled WGS sequence"/>
</dbReference>